<feature type="region of interest" description="Disordered" evidence="1">
    <location>
        <begin position="1"/>
        <end position="40"/>
    </location>
</feature>
<evidence type="ECO:0000256" key="1">
    <source>
        <dbReference type="SAM" id="MobiDB-lite"/>
    </source>
</evidence>
<reference evidence="2" key="1">
    <citation type="submission" date="2020-02" db="EMBL/GenBank/DDBJ databases">
        <authorList>
            <person name="Meier V. D."/>
        </authorList>
    </citation>
    <scope>NUCLEOTIDE SEQUENCE</scope>
    <source>
        <strain evidence="2">AVDCRST_MAG61</strain>
    </source>
</reference>
<protein>
    <submittedName>
        <fullName evidence="2">Uncharacterized protein</fullName>
    </submittedName>
</protein>
<gene>
    <name evidence="2" type="ORF">AVDCRST_MAG61-3376</name>
</gene>
<proteinExistence type="predicted"/>
<accession>A0A6J4LRQ2</accession>
<feature type="non-terminal residue" evidence="2">
    <location>
        <position position="1"/>
    </location>
</feature>
<feature type="compositionally biased region" description="Basic residues" evidence="1">
    <location>
        <begin position="21"/>
        <end position="31"/>
    </location>
</feature>
<evidence type="ECO:0000313" key="2">
    <source>
        <dbReference type="EMBL" id="CAA9339649.1"/>
    </source>
</evidence>
<sequence>EHRLVGAGPGRGGLDRDVGRLRHPAGHRHPSGGRLADRDPFRRAGGGCALHRLRTAGPGRFAGSVRHLPDRSSVPL</sequence>
<dbReference type="EMBL" id="CADCTT010000410">
    <property type="protein sequence ID" value="CAA9339649.1"/>
    <property type="molecule type" value="Genomic_DNA"/>
</dbReference>
<name>A0A6J4LRQ2_9ACTN</name>
<feature type="non-terminal residue" evidence="2">
    <location>
        <position position="76"/>
    </location>
</feature>
<organism evidence="2">
    <name type="scientific">uncultured Friedmanniella sp</name>
    <dbReference type="NCBI Taxonomy" id="335381"/>
    <lineage>
        <taxon>Bacteria</taxon>
        <taxon>Bacillati</taxon>
        <taxon>Actinomycetota</taxon>
        <taxon>Actinomycetes</taxon>
        <taxon>Propionibacteriales</taxon>
        <taxon>Nocardioidaceae</taxon>
        <taxon>Friedmanniella</taxon>
        <taxon>environmental samples</taxon>
    </lineage>
</organism>
<dbReference type="AlphaFoldDB" id="A0A6J4LRQ2"/>